<keyword evidence="1" id="KW-0812">Transmembrane</keyword>
<keyword evidence="3" id="KW-1185">Reference proteome</keyword>
<dbReference type="Proteomes" id="UP000051679">
    <property type="component" value="Unassembled WGS sequence"/>
</dbReference>
<feature type="transmembrane region" description="Helical" evidence="1">
    <location>
        <begin position="20"/>
        <end position="38"/>
    </location>
</feature>
<reference evidence="2 3" key="1">
    <citation type="journal article" date="2015" name="Genome Announc.">
        <title>Expanding the biotechnology potential of lactobacilli through comparative genomics of 213 strains and associated genera.</title>
        <authorList>
            <person name="Sun Z."/>
            <person name="Harris H.M."/>
            <person name="McCann A."/>
            <person name="Guo C."/>
            <person name="Argimon S."/>
            <person name="Zhang W."/>
            <person name="Yang X."/>
            <person name="Jeffery I.B."/>
            <person name="Cooney J.C."/>
            <person name="Kagawa T.F."/>
            <person name="Liu W."/>
            <person name="Song Y."/>
            <person name="Salvetti E."/>
            <person name="Wrobel A."/>
            <person name="Rasinkangas P."/>
            <person name="Parkhill J."/>
            <person name="Rea M.C."/>
            <person name="O'Sullivan O."/>
            <person name="Ritari J."/>
            <person name="Douillard F.P."/>
            <person name="Paul Ross R."/>
            <person name="Yang R."/>
            <person name="Briner A.E."/>
            <person name="Felis G.E."/>
            <person name="de Vos W.M."/>
            <person name="Barrangou R."/>
            <person name="Klaenhammer T.R."/>
            <person name="Caufield P.W."/>
            <person name="Cui Y."/>
            <person name="Zhang H."/>
            <person name="O'Toole P.W."/>
        </authorList>
    </citation>
    <scope>NUCLEOTIDE SEQUENCE [LARGE SCALE GENOMIC DNA]</scope>
    <source>
        <strain evidence="2 3">DSM 20505</strain>
    </source>
</reference>
<feature type="transmembrane region" description="Helical" evidence="1">
    <location>
        <begin position="132"/>
        <end position="155"/>
    </location>
</feature>
<evidence type="ECO:0000256" key="1">
    <source>
        <dbReference type="SAM" id="Phobius"/>
    </source>
</evidence>
<sequence length="227" mass="25256">MRERRINFFKVQVQMYAEYLGMMALMMVVVFGVLPYGLGIEMLKGMNLSFMLGVILTIIGSTQFSIATQLGLTGGFSRRTQLRQLVLIFAAASVLIATLYFGLVGSLHALHLRPILLLNYFAHADSGVGNTITRWVLTVVTFFCLQLAGIALQMLTIKWQLLGKRAWLGAALVGMGVMVLLIIGMVIGRFTVHVWRVPVVLIVVCVLTVLLALIVRQGFRRFDLPRK</sequence>
<dbReference type="EMBL" id="AYYO01000056">
    <property type="protein sequence ID" value="KRM54302.1"/>
    <property type="molecule type" value="Genomic_DNA"/>
</dbReference>
<evidence type="ECO:0000313" key="2">
    <source>
        <dbReference type="EMBL" id="KRM54302.1"/>
    </source>
</evidence>
<dbReference type="PATRIC" id="fig|1291052.5.peg.532"/>
<feature type="transmembrane region" description="Helical" evidence="1">
    <location>
        <begin position="50"/>
        <end position="73"/>
    </location>
</feature>
<dbReference type="AlphaFoldDB" id="A0A0R1ZHE6"/>
<name>A0A0R1ZHE6_9LACO</name>
<accession>A0A0R1ZHE6</accession>
<feature type="transmembrane region" description="Helical" evidence="1">
    <location>
        <begin position="85"/>
        <end position="112"/>
    </location>
</feature>
<gene>
    <name evidence="2" type="ORF">FC18_GL000521</name>
</gene>
<comment type="caution">
    <text evidence="2">The sequence shown here is derived from an EMBL/GenBank/DDBJ whole genome shotgun (WGS) entry which is preliminary data.</text>
</comment>
<keyword evidence="1" id="KW-1133">Transmembrane helix</keyword>
<feature type="transmembrane region" description="Helical" evidence="1">
    <location>
        <begin position="167"/>
        <end position="188"/>
    </location>
</feature>
<dbReference type="STRING" id="1291052.FC18_GL000521"/>
<evidence type="ECO:0000313" key="3">
    <source>
        <dbReference type="Proteomes" id="UP000051679"/>
    </source>
</evidence>
<feature type="transmembrane region" description="Helical" evidence="1">
    <location>
        <begin position="194"/>
        <end position="215"/>
    </location>
</feature>
<proteinExistence type="predicted"/>
<keyword evidence="1" id="KW-0472">Membrane</keyword>
<organism evidence="2 3">
    <name type="scientific">Lacticaseibacillus sharpeae JCM 1186 = DSM 20505</name>
    <dbReference type="NCBI Taxonomy" id="1291052"/>
    <lineage>
        <taxon>Bacteria</taxon>
        <taxon>Bacillati</taxon>
        <taxon>Bacillota</taxon>
        <taxon>Bacilli</taxon>
        <taxon>Lactobacillales</taxon>
        <taxon>Lactobacillaceae</taxon>
        <taxon>Lacticaseibacillus</taxon>
    </lineage>
</organism>
<dbReference type="RefSeq" id="WP_054675691.1">
    <property type="nucleotide sequence ID" value="NZ_AYYO01000056.1"/>
</dbReference>
<protein>
    <submittedName>
        <fullName evidence="2">Uncharacterized protein</fullName>
    </submittedName>
</protein>